<dbReference type="OrthoDB" id="635642at2759"/>
<reference evidence="5" key="1">
    <citation type="submission" date="2021-03" db="EMBL/GenBank/DDBJ databases">
        <authorList>
            <person name="Li Z."/>
            <person name="Yang C."/>
        </authorList>
    </citation>
    <scope>NUCLEOTIDE SEQUENCE</scope>
    <source>
        <strain evidence="5">Dzin_1.0</strain>
        <tissue evidence="5">Leaf</tissue>
    </source>
</reference>
<dbReference type="Proteomes" id="UP001085076">
    <property type="component" value="Miscellaneous, Linkage group lg04"/>
</dbReference>
<name>A0A9D5CMN6_9LILI</name>
<dbReference type="InterPro" id="IPR056512">
    <property type="entry name" value="LIN_N"/>
</dbReference>
<feature type="compositionally biased region" description="Basic and acidic residues" evidence="1">
    <location>
        <begin position="356"/>
        <end position="371"/>
    </location>
</feature>
<feature type="compositionally biased region" description="Basic residues" evidence="1">
    <location>
        <begin position="15"/>
        <end position="24"/>
    </location>
</feature>
<comment type="caution">
    <text evidence="5">The sequence shown here is derived from an EMBL/GenBank/DDBJ whole genome shotgun (WGS) entry which is preliminary data.</text>
</comment>
<dbReference type="EMBL" id="JAGGNH010000004">
    <property type="protein sequence ID" value="KAJ0975832.1"/>
    <property type="molecule type" value="Genomic_DNA"/>
</dbReference>
<dbReference type="PANTHER" id="PTHR35549:SF3">
    <property type="entry name" value="E3 UBIQUITIN-PROTEIN LIGASE LIN"/>
    <property type="match status" value="1"/>
</dbReference>
<dbReference type="Pfam" id="PF23628">
    <property type="entry name" value="ARM_LIN_C"/>
    <property type="match status" value="1"/>
</dbReference>
<dbReference type="AlphaFoldDB" id="A0A9D5CMN6"/>
<evidence type="ECO:0000256" key="1">
    <source>
        <dbReference type="SAM" id="MobiDB-lite"/>
    </source>
</evidence>
<evidence type="ECO:0008006" key="7">
    <source>
        <dbReference type="Google" id="ProtNLM"/>
    </source>
</evidence>
<accession>A0A9D5CMN6</accession>
<dbReference type="InterPro" id="IPR055566">
    <property type="entry name" value="ARM_LIN"/>
</dbReference>
<dbReference type="Pfam" id="PF23568">
    <property type="entry name" value="ARM_LIN"/>
    <property type="match status" value="1"/>
</dbReference>
<feature type="region of interest" description="Disordered" evidence="1">
    <location>
        <begin position="356"/>
        <end position="390"/>
    </location>
</feature>
<dbReference type="InterPro" id="IPR011989">
    <property type="entry name" value="ARM-like"/>
</dbReference>
<organism evidence="5 6">
    <name type="scientific">Dioscorea zingiberensis</name>
    <dbReference type="NCBI Taxonomy" id="325984"/>
    <lineage>
        <taxon>Eukaryota</taxon>
        <taxon>Viridiplantae</taxon>
        <taxon>Streptophyta</taxon>
        <taxon>Embryophyta</taxon>
        <taxon>Tracheophyta</taxon>
        <taxon>Spermatophyta</taxon>
        <taxon>Magnoliopsida</taxon>
        <taxon>Liliopsida</taxon>
        <taxon>Dioscoreales</taxon>
        <taxon>Dioscoreaceae</taxon>
        <taxon>Dioscorea</taxon>
    </lineage>
</organism>
<dbReference type="Pfam" id="PF23654">
    <property type="entry name" value="ARM_LIN_2nd"/>
    <property type="match status" value="1"/>
</dbReference>
<dbReference type="InterPro" id="IPR056514">
    <property type="entry name" value="ARM_LIN_2nd"/>
</dbReference>
<gene>
    <name evidence="5" type="ORF">J5N97_017797</name>
</gene>
<evidence type="ECO:0000313" key="5">
    <source>
        <dbReference type="EMBL" id="KAJ0975832.1"/>
    </source>
</evidence>
<evidence type="ECO:0000259" key="3">
    <source>
        <dbReference type="Pfam" id="PF23628"/>
    </source>
</evidence>
<sequence>MASSLEDLLVQEGFRRRKPRKSRAKTHETPPPAPASICSNRRSVELHENSNLPSFSSVKSGQDREQPLIDEVAVRAVVSILSSYAGRFSKDGEFRGRIRERCMACLAASKGAAHAVLTNLEMGMDSIERLAGDPPGSARESKIRSLRNSIRLLSIVASLNSPRSKRNGFTCGVPNSHLSAIAQLYLAFVYKIERNDRLSSRHLLQVFFDAPFLARRNLMPNLWEHFFLPHLLHLKVWYAKEEEVVAGWDAEEKDQRLKVLSRVYNDSMDAGTVRFALYYKEWLKVGGEAPAVPSVPLPSRPESIEPAEKTSMPAISSSKNASLYHAVFGSSLESDGIGDGVVIKLHEEKEEILNEKNGELEESVHSDKGLPERPVNAVEQQPQSEVKAEPRRSHSFRLYPCLNHSNKFLVHETEIPKNKSVRSKRTIPPKSKRTAPLPDLDQAIALLSNSNSLSYCEVAIRCVAKAWVDSQGNSTVKTALSTSSVIQGILDLLFTCKDDEVLESAMSILAELVVMNEVNRQVVLNADPQLEIFLRLLRSDTLCLKGAVLLYLLKPKAKQMLSSDWMPTILRVLECGDQPQALFSVQCSPKLAAFYCLDQLLMGFDVDQNVENGKQLVALGGLDLLIRSLEIGEDHERKISASLLATCIQAEGSCRDYLVANTKKASIIELLQGNQLKSDGIALSLLAELICLSRRTQIIKFLEELKKEGYLNTMHILLVYLQQAPTEQRPLAAAILLQLDLLGDPSRYSLYREEGIDTIVSAMERNSHNKKVQEQCSRALLLLAGRFSSTGMAIAEAWLLKKAGLDDGPQDSFTSKQLLVNDFKRMEEEERATEAWLSNLATVLLTSGHKRLLVALSNCIADWIPNLARSCLVTVAWMSCSISSSKGAHKLMSLACSILAPRLLESLNYDRALEERVLASLSLLNFARQTGCLPKLTPLRKETTDLLKELSRVTWTAQELLFACC</sequence>
<proteinExistence type="predicted"/>
<dbReference type="SUPFAM" id="SSF48371">
    <property type="entry name" value="ARM repeat"/>
    <property type="match status" value="1"/>
</dbReference>
<feature type="domain" description="Putative E3 ubiquitin-protein ligase LIN ARM-like" evidence="3">
    <location>
        <begin position="599"/>
        <end position="961"/>
    </location>
</feature>
<evidence type="ECO:0000259" key="2">
    <source>
        <dbReference type="Pfam" id="PF23568"/>
    </source>
</evidence>
<keyword evidence="6" id="KW-1185">Reference proteome</keyword>
<feature type="region of interest" description="Disordered" evidence="1">
    <location>
        <begin position="1"/>
        <end position="39"/>
    </location>
</feature>
<dbReference type="Gene3D" id="1.25.10.10">
    <property type="entry name" value="Leucine-rich Repeat Variant"/>
    <property type="match status" value="1"/>
</dbReference>
<feature type="domain" description="Putative E3 ubiquitin-protein ligase LIN ARM repeats" evidence="4">
    <location>
        <begin position="437"/>
        <end position="598"/>
    </location>
</feature>
<protein>
    <recommendedName>
        <fullName evidence="7">E3 ubiquitin-protein ligase LIN</fullName>
    </recommendedName>
</protein>
<feature type="domain" description="Putative E3 ubiquitin-protein ligase LIN N-terminal" evidence="2">
    <location>
        <begin position="72"/>
        <end position="299"/>
    </location>
</feature>
<dbReference type="PANTHER" id="PTHR35549">
    <property type="entry name" value="OS04G0584500 PROTEIN"/>
    <property type="match status" value="1"/>
</dbReference>
<reference evidence="5" key="2">
    <citation type="journal article" date="2022" name="Hortic Res">
        <title>The genome of Dioscorea zingiberensis sheds light on the biosynthesis, origin and evolution of the medicinally important diosgenin saponins.</title>
        <authorList>
            <person name="Li Y."/>
            <person name="Tan C."/>
            <person name="Li Z."/>
            <person name="Guo J."/>
            <person name="Li S."/>
            <person name="Chen X."/>
            <person name="Wang C."/>
            <person name="Dai X."/>
            <person name="Yang H."/>
            <person name="Song W."/>
            <person name="Hou L."/>
            <person name="Xu J."/>
            <person name="Tong Z."/>
            <person name="Xu A."/>
            <person name="Yuan X."/>
            <person name="Wang W."/>
            <person name="Yang Q."/>
            <person name="Chen L."/>
            <person name="Sun Z."/>
            <person name="Wang K."/>
            <person name="Pan B."/>
            <person name="Chen J."/>
            <person name="Bao Y."/>
            <person name="Liu F."/>
            <person name="Qi X."/>
            <person name="Gang D.R."/>
            <person name="Wen J."/>
            <person name="Li J."/>
        </authorList>
    </citation>
    <scope>NUCLEOTIDE SEQUENCE</scope>
    <source>
        <strain evidence="5">Dzin_1.0</strain>
    </source>
</reference>
<dbReference type="InterPro" id="IPR016024">
    <property type="entry name" value="ARM-type_fold"/>
</dbReference>
<evidence type="ECO:0000313" key="6">
    <source>
        <dbReference type="Proteomes" id="UP001085076"/>
    </source>
</evidence>
<evidence type="ECO:0000259" key="4">
    <source>
        <dbReference type="Pfam" id="PF23654"/>
    </source>
</evidence>